<sequence>MSVKFKKTTFYILLIAVIFIPGTLKYCRLSAQRAQNEAKLNALTEENARLIEENRKLKEDPVYIEKMARENLGLAKKGEVVVKFINQNKDNALSKSQE</sequence>
<reference evidence="8 9" key="1">
    <citation type="submission" date="2017-09" db="EMBL/GenBank/DDBJ databases">
        <title>Depth-based differentiation of microbial function through sediment-hosted aquifers and enrichment of novel symbionts in the deep terrestrial subsurface.</title>
        <authorList>
            <person name="Probst A.J."/>
            <person name="Ladd B."/>
            <person name="Jarett J.K."/>
            <person name="Geller-Mcgrath D.E."/>
            <person name="Sieber C.M."/>
            <person name="Emerson J.B."/>
            <person name="Anantharaman K."/>
            <person name="Thomas B.C."/>
            <person name="Malmstrom R."/>
            <person name="Stieglmeier M."/>
            <person name="Klingl A."/>
            <person name="Woyke T."/>
            <person name="Ryan C.M."/>
            <person name="Banfield J.F."/>
        </authorList>
    </citation>
    <scope>NUCLEOTIDE SEQUENCE [LARGE SCALE GENOMIC DNA]</scope>
    <source>
        <strain evidence="8">CG12_big_fil_rev_8_21_14_0_65_43_15</strain>
    </source>
</reference>
<evidence type="ECO:0008006" key="10">
    <source>
        <dbReference type="Google" id="ProtNLM"/>
    </source>
</evidence>
<keyword evidence="5" id="KW-0472">Membrane</keyword>
<keyword evidence="3" id="KW-0812">Transmembrane</keyword>
<dbReference type="Proteomes" id="UP000231267">
    <property type="component" value="Unassembled WGS sequence"/>
</dbReference>
<dbReference type="InterPro" id="IPR007060">
    <property type="entry name" value="FtsL/DivIC"/>
</dbReference>
<keyword evidence="7" id="KW-0175">Coiled coil</keyword>
<comment type="caution">
    <text evidence="8">The sequence shown here is derived from an EMBL/GenBank/DDBJ whole genome shotgun (WGS) entry which is preliminary data.</text>
</comment>
<dbReference type="InterPro" id="IPR023081">
    <property type="entry name" value="Cell_div_FtsB"/>
</dbReference>
<keyword evidence="6" id="KW-0131">Cell cycle</keyword>
<dbReference type="AlphaFoldDB" id="A0A2J0LGR4"/>
<evidence type="ECO:0000313" key="8">
    <source>
        <dbReference type="EMBL" id="PIW67021.1"/>
    </source>
</evidence>
<dbReference type="PANTHER" id="PTHR37485:SF1">
    <property type="entry name" value="CELL DIVISION PROTEIN FTSB"/>
    <property type="match status" value="1"/>
</dbReference>
<dbReference type="EMBL" id="PFGP01000006">
    <property type="protein sequence ID" value="PIW67021.1"/>
    <property type="molecule type" value="Genomic_DNA"/>
</dbReference>
<name>A0A2J0LGR4_9BACT</name>
<evidence type="ECO:0000256" key="4">
    <source>
        <dbReference type="ARBA" id="ARBA00022989"/>
    </source>
</evidence>
<keyword evidence="1" id="KW-1003">Cell membrane</keyword>
<accession>A0A2J0LGR4</accession>
<proteinExistence type="predicted"/>
<evidence type="ECO:0000256" key="2">
    <source>
        <dbReference type="ARBA" id="ARBA00022618"/>
    </source>
</evidence>
<keyword evidence="4" id="KW-1133">Transmembrane helix</keyword>
<evidence type="ECO:0000313" key="9">
    <source>
        <dbReference type="Proteomes" id="UP000231267"/>
    </source>
</evidence>
<protein>
    <recommendedName>
        <fullName evidence="10">Septum formation initiator</fullName>
    </recommendedName>
</protein>
<evidence type="ECO:0000256" key="6">
    <source>
        <dbReference type="ARBA" id="ARBA00023306"/>
    </source>
</evidence>
<feature type="coiled-coil region" evidence="7">
    <location>
        <begin position="33"/>
        <end position="60"/>
    </location>
</feature>
<dbReference type="GO" id="GO:0030428">
    <property type="term" value="C:cell septum"/>
    <property type="evidence" value="ECO:0007669"/>
    <property type="project" value="TreeGrafter"/>
</dbReference>
<organism evidence="8 9">
    <name type="scientific">Candidatus Taenaricola geysiri</name>
    <dbReference type="NCBI Taxonomy" id="1974752"/>
    <lineage>
        <taxon>Bacteria</taxon>
        <taxon>Pseudomonadati</taxon>
        <taxon>Candidatus Omnitrophota</taxon>
        <taxon>Candidatus Taenaricola</taxon>
    </lineage>
</organism>
<evidence type="ECO:0000256" key="1">
    <source>
        <dbReference type="ARBA" id="ARBA00022475"/>
    </source>
</evidence>
<gene>
    <name evidence="8" type="ORF">COW11_00320</name>
</gene>
<dbReference type="Pfam" id="PF04977">
    <property type="entry name" value="DivIC"/>
    <property type="match status" value="1"/>
</dbReference>
<evidence type="ECO:0000256" key="3">
    <source>
        <dbReference type="ARBA" id="ARBA00022692"/>
    </source>
</evidence>
<keyword evidence="2" id="KW-0132">Cell division</keyword>
<evidence type="ECO:0000256" key="7">
    <source>
        <dbReference type="SAM" id="Coils"/>
    </source>
</evidence>
<dbReference type="GO" id="GO:0043093">
    <property type="term" value="P:FtsZ-dependent cytokinesis"/>
    <property type="evidence" value="ECO:0007669"/>
    <property type="project" value="TreeGrafter"/>
</dbReference>
<dbReference type="PANTHER" id="PTHR37485">
    <property type="entry name" value="CELL DIVISION PROTEIN FTSB"/>
    <property type="match status" value="1"/>
</dbReference>
<evidence type="ECO:0000256" key="5">
    <source>
        <dbReference type="ARBA" id="ARBA00023136"/>
    </source>
</evidence>